<dbReference type="EMBL" id="JPQT01000113">
    <property type="protein sequence ID" value="KFE50013.1"/>
    <property type="molecule type" value="Genomic_DNA"/>
</dbReference>
<sequence length="382" mass="42257">MTINLDTVFERHDTDSKKWSQYPADVLPMWVADMDFPVAASIIQALHKRIEHPLLGYGVAQDALRQAVVAHLWQAYAWRVQPEELIFLPGVEPGFNMALHAQVPEGAGVVLQTPNYAPLAKAPDHWQQPRIELPFKANVEGEYETDIAALDKALQNAGALLLSNPHNPLGKVFSGEELQLIGDACVRNDALIISDEIHADILFDGRRHIPIASLGPHIAKRTVTLMSASKAYNIAGLKTAFAVVQDEQLRKRFTHGRLGMVDSVNVLGMEATRAAYSEGGDWLKAVLAYLQANRDFLADAVRTRLPGVVMHLPQSTYLAWLDCSALGLENPQQFFLEHGKIALSAGAEFGDDCQQFVRLNFGCPRSLLEEGLARMERSLLNR</sequence>
<keyword evidence="7" id="KW-0808">Transferase</keyword>
<evidence type="ECO:0000256" key="5">
    <source>
        <dbReference type="ARBA" id="ARBA00037974"/>
    </source>
</evidence>
<accession>A0A085V3K0</accession>
<dbReference type="InterPro" id="IPR015424">
    <property type="entry name" value="PyrdxlP-dep_Trfase"/>
</dbReference>
<dbReference type="GO" id="GO:0047804">
    <property type="term" value="F:cysteine-S-conjugate beta-lyase activity"/>
    <property type="evidence" value="ECO:0007669"/>
    <property type="project" value="UniProtKB-EC"/>
</dbReference>
<dbReference type="EC" id="4.4.1.13" evidence="2"/>
<evidence type="ECO:0000256" key="2">
    <source>
        <dbReference type="ARBA" id="ARBA00012224"/>
    </source>
</evidence>
<organism evidence="7 8">
    <name type="scientific">Pseudomonas syringae</name>
    <dbReference type="NCBI Taxonomy" id="317"/>
    <lineage>
        <taxon>Bacteria</taxon>
        <taxon>Pseudomonadati</taxon>
        <taxon>Pseudomonadota</taxon>
        <taxon>Gammaproteobacteria</taxon>
        <taxon>Pseudomonadales</taxon>
        <taxon>Pseudomonadaceae</taxon>
        <taxon>Pseudomonas</taxon>
    </lineage>
</organism>
<comment type="cofactor">
    <cofactor evidence="1">
        <name>pyridoxal 5'-phosphate</name>
        <dbReference type="ChEBI" id="CHEBI:597326"/>
    </cofactor>
</comment>
<name>A0A085V3K0_PSESX</name>
<dbReference type="SUPFAM" id="SSF53383">
    <property type="entry name" value="PLP-dependent transferases"/>
    <property type="match status" value="1"/>
</dbReference>
<dbReference type="PANTHER" id="PTHR43525:SF1">
    <property type="entry name" value="PROTEIN MALY"/>
    <property type="match status" value="1"/>
</dbReference>
<dbReference type="InterPro" id="IPR051798">
    <property type="entry name" value="Class-II_PLP-Dep_Aminotrans"/>
</dbReference>
<dbReference type="GO" id="GO:0008483">
    <property type="term" value="F:transaminase activity"/>
    <property type="evidence" value="ECO:0007669"/>
    <property type="project" value="UniProtKB-KW"/>
</dbReference>
<evidence type="ECO:0000259" key="6">
    <source>
        <dbReference type="Pfam" id="PF00155"/>
    </source>
</evidence>
<dbReference type="InterPro" id="IPR027619">
    <property type="entry name" value="C-S_lyase_PatB-like"/>
</dbReference>
<dbReference type="PATRIC" id="fig|317.174.peg.3671"/>
<dbReference type="PANTHER" id="PTHR43525">
    <property type="entry name" value="PROTEIN MALY"/>
    <property type="match status" value="1"/>
</dbReference>
<feature type="domain" description="Aminotransferase class I/classII large" evidence="6">
    <location>
        <begin position="32"/>
        <end position="374"/>
    </location>
</feature>
<dbReference type="InterPro" id="IPR004839">
    <property type="entry name" value="Aminotransferase_I/II_large"/>
</dbReference>
<proteinExistence type="inferred from homology"/>
<comment type="similarity">
    <text evidence="5">Belongs to the class-II pyridoxal-phosphate-dependent aminotransferase family. MalY/PatB cystathionine beta-lyase subfamily.</text>
</comment>
<evidence type="ECO:0000256" key="3">
    <source>
        <dbReference type="ARBA" id="ARBA00022898"/>
    </source>
</evidence>
<dbReference type="AlphaFoldDB" id="A0A085V3K0"/>
<comment type="caution">
    <text evidence="7">The sequence shown here is derived from an EMBL/GenBank/DDBJ whole genome shotgun (WGS) entry which is preliminary data.</text>
</comment>
<evidence type="ECO:0000256" key="1">
    <source>
        <dbReference type="ARBA" id="ARBA00001933"/>
    </source>
</evidence>
<protein>
    <recommendedName>
        <fullName evidence="2">cysteine-S-conjugate beta-lyase</fullName>
        <ecNumber evidence="2">4.4.1.13</ecNumber>
    </recommendedName>
</protein>
<dbReference type="NCBIfam" id="TIGR04350">
    <property type="entry name" value="C_S_lyase_PatB"/>
    <property type="match status" value="1"/>
</dbReference>
<dbReference type="InterPro" id="IPR015421">
    <property type="entry name" value="PyrdxlP-dep_Trfase_major"/>
</dbReference>
<dbReference type="CDD" id="cd00609">
    <property type="entry name" value="AAT_like"/>
    <property type="match status" value="1"/>
</dbReference>
<dbReference type="Gene3D" id="3.40.640.10">
    <property type="entry name" value="Type I PLP-dependent aspartate aminotransferase-like (Major domain)"/>
    <property type="match status" value="1"/>
</dbReference>
<dbReference type="Proteomes" id="UP000028643">
    <property type="component" value="Unassembled WGS sequence"/>
</dbReference>
<dbReference type="InterPro" id="IPR015422">
    <property type="entry name" value="PyrdxlP-dep_Trfase_small"/>
</dbReference>
<dbReference type="RefSeq" id="WP_047576695.1">
    <property type="nucleotide sequence ID" value="NZ_JPQT01000113.1"/>
</dbReference>
<gene>
    <name evidence="7" type="ORF">IV02_17970</name>
</gene>
<evidence type="ECO:0000313" key="7">
    <source>
        <dbReference type="EMBL" id="KFE50013.1"/>
    </source>
</evidence>
<keyword evidence="4" id="KW-0456">Lyase</keyword>
<reference evidence="7 8" key="1">
    <citation type="submission" date="2014-07" db="EMBL/GenBank/DDBJ databases">
        <title>Draft Genome Sequences of Environmental Pseudomonas syringae strains.</title>
        <authorList>
            <person name="Baltrus D.A."/>
            <person name="Berge O."/>
            <person name="Morris C."/>
        </authorList>
    </citation>
    <scope>NUCLEOTIDE SEQUENCE [LARGE SCALE GENOMIC DNA]</scope>
    <source>
        <strain evidence="7 8">CEB003</strain>
    </source>
</reference>
<dbReference type="Gene3D" id="3.90.1150.10">
    <property type="entry name" value="Aspartate Aminotransferase, domain 1"/>
    <property type="match status" value="1"/>
</dbReference>
<dbReference type="Pfam" id="PF00155">
    <property type="entry name" value="Aminotran_1_2"/>
    <property type="match status" value="1"/>
</dbReference>
<keyword evidence="7" id="KW-0032">Aminotransferase</keyword>
<evidence type="ECO:0000256" key="4">
    <source>
        <dbReference type="ARBA" id="ARBA00023239"/>
    </source>
</evidence>
<evidence type="ECO:0000313" key="8">
    <source>
        <dbReference type="Proteomes" id="UP000028643"/>
    </source>
</evidence>
<dbReference type="GO" id="GO:0030170">
    <property type="term" value="F:pyridoxal phosphate binding"/>
    <property type="evidence" value="ECO:0007669"/>
    <property type="project" value="InterPro"/>
</dbReference>
<keyword evidence="3" id="KW-0663">Pyridoxal phosphate</keyword>